<evidence type="ECO:0000256" key="4">
    <source>
        <dbReference type="ARBA" id="ARBA00022989"/>
    </source>
</evidence>
<keyword evidence="5 6" id="KW-0472">Membrane</keyword>
<evidence type="ECO:0000256" key="1">
    <source>
        <dbReference type="ARBA" id="ARBA00004141"/>
    </source>
</evidence>
<proteinExistence type="inferred from homology"/>
<evidence type="ECO:0000256" key="2">
    <source>
        <dbReference type="ARBA" id="ARBA00006840"/>
    </source>
</evidence>
<dbReference type="PANTHER" id="PTHR19282">
    <property type="entry name" value="TETRASPANIN"/>
    <property type="match status" value="1"/>
</dbReference>
<dbReference type="InterPro" id="IPR018503">
    <property type="entry name" value="Tetraspanin_CS"/>
</dbReference>
<keyword evidence="4 6" id="KW-1133">Transmembrane helix</keyword>
<dbReference type="AlphaFoldDB" id="A0A4Z2C7T1"/>
<evidence type="ECO:0000256" key="6">
    <source>
        <dbReference type="SAM" id="Phobius"/>
    </source>
</evidence>
<keyword evidence="3 6" id="KW-0812">Transmembrane</keyword>
<sequence>MHGTEETAGSNYIRAAARTATCRFSPTTKATRDAQQEATPLLEPRVFTHDCVDASFTAGCPVLNLRRTDCSAGKLAVPAVGGQFSVSFFTLDYKGGVCSTDTQTRLEGGTDPGQSTVFWRPDELAPWLWRALAGGVILGVALWLRHDNQTSSLLILQFEGHQAPGTFYISVYILIAVGAVMMLVGFLGCYGAIQESQCLLGTFFFFLVILFACEVAAAIWGFMNRDTVSDRDCFHPRFFLGLFFSTIFHPQISKELINFYDSAYIKAVDVSGSPSKDAAIKVLDVFHTTLDCCGKGDDTALFKQVASTLCPRKSPEDFLKSQSCHDKLVELFSEKLYLIGLAALVVGVIMIFEMIFTMVLCCGIRNSPGVY</sequence>
<gene>
    <name evidence="7" type="ORF">fugu_011460</name>
</gene>
<dbReference type="Gene3D" id="1.10.1450.10">
    <property type="entry name" value="Tetraspanin"/>
    <property type="match status" value="1"/>
</dbReference>
<dbReference type="InterPro" id="IPR008952">
    <property type="entry name" value="Tetraspanin_EC2_sf"/>
</dbReference>
<evidence type="ECO:0000256" key="5">
    <source>
        <dbReference type="ARBA" id="ARBA00023136"/>
    </source>
</evidence>
<feature type="transmembrane region" description="Helical" evidence="6">
    <location>
        <begin position="199"/>
        <end position="222"/>
    </location>
</feature>
<comment type="similarity">
    <text evidence="2">Belongs to the tetraspanin (TM4SF) family.</text>
</comment>
<dbReference type="PROSITE" id="PS00421">
    <property type="entry name" value="TM4_1"/>
    <property type="match status" value="1"/>
</dbReference>
<name>A0A4Z2C7T1_9TELE</name>
<evidence type="ECO:0000313" key="7">
    <source>
        <dbReference type="EMBL" id="TNN00214.1"/>
    </source>
</evidence>
<keyword evidence="8" id="KW-1185">Reference proteome</keyword>
<dbReference type="GO" id="GO:0005886">
    <property type="term" value="C:plasma membrane"/>
    <property type="evidence" value="ECO:0007669"/>
    <property type="project" value="TreeGrafter"/>
</dbReference>
<dbReference type="PANTHER" id="PTHR19282:SF238">
    <property type="entry name" value="TETRASPANIN"/>
    <property type="match status" value="1"/>
</dbReference>
<organism evidence="7 8">
    <name type="scientific">Takifugu bimaculatus</name>
    <dbReference type="NCBI Taxonomy" id="433685"/>
    <lineage>
        <taxon>Eukaryota</taxon>
        <taxon>Metazoa</taxon>
        <taxon>Chordata</taxon>
        <taxon>Craniata</taxon>
        <taxon>Vertebrata</taxon>
        <taxon>Euteleostomi</taxon>
        <taxon>Actinopterygii</taxon>
        <taxon>Neopterygii</taxon>
        <taxon>Teleostei</taxon>
        <taxon>Neoteleostei</taxon>
        <taxon>Acanthomorphata</taxon>
        <taxon>Eupercaria</taxon>
        <taxon>Tetraodontiformes</taxon>
        <taxon>Tetradontoidea</taxon>
        <taxon>Tetraodontidae</taxon>
        <taxon>Takifugu</taxon>
    </lineage>
</organism>
<feature type="transmembrane region" description="Helical" evidence="6">
    <location>
        <begin position="336"/>
        <end position="364"/>
    </location>
</feature>
<reference evidence="7 8" key="1">
    <citation type="submission" date="2019-04" db="EMBL/GenBank/DDBJ databases">
        <title>The sequence and de novo assembly of Takifugu bimaculatus genome using PacBio and Hi-C technologies.</title>
        <authorList>
            <person name="Xu P."/>
            <person name="Liu B."/>
            <person name="Zhou Z."/>
        </authorList>
    </citation>
    <scope>NUCLEOTIDE SEQUENCE [LARGE SCALE GENOMIC DNA]</scope>
    <source>
        <strain evidence="7">TB-2018</strain>
        <tissue evidence="7">Muscle</tissue>
    </source>
</reference>
<dbReference type="PRINTS" id="PR00259">
    <property type="entry name" value="TMFOUR"/>
</dbReference>
<evidence type="ECO:0000313" key="8">
    <source>
        <dbReference type="Proteomes" id="UP000516260"/>
    </source>
</evidence>
<comment type="caution">
    <text evidence="7">The sequence shown here is derived from an EMBL/GenBank/DDBJ whole genome shotgun (WGS) entry which is preliminary data.</text>
</comment>
<dbReference type="Pfam" id="PF00335">
    <property type="entry name" value="Tetraspanin"/>
    <property type="match status" value="1"/>
</dbReference>
<comment type="subcellular location">
    <subcellularLocation>
        <location evidence="1">Membrane</location>
        <topology evidence="1">Multi-pass membrane protein</topology>
    </subcellularLocation>
</comment>
<protein>
    <submittedName>
        <fullName evidence="7">Uncharacterized protein</fullName>
    </submittedName>
</protein>
<accession>A0A4Z2C7T1</accession>
<evidence type="ECO:0000256" key="3">
    <source>
        <dbReference type="ARBA" id="ARBA00022692"/>
    </source>
</evidence>
<dbReference type="SUPFAM" id="SSF48652">
    <property type="entry name" value="Tetraspanin"/>
    <property type="match status" value="1"/>
</dbReference>
<dbReference type="EMBL" id="SWLE01000004">
    <property type="protein sequence ID" value="TNN00214.1"/>
    <property type="molecule type" value="Genomic_DNA"/>
</dbReference>
<dbReference type="InterPro" id="IPR018499">
    <property type="entry name" value="Tetraspanin/Peripherin"/>
</dbReference>
<dbReference type="Proteomes" id="UP000516260">
    <property type="component" value="Chromosome 12"/>
</dbReference>
<feature type="transmembrane region" description="Helical" evidence="6">
    <location>
        <begin position="165"/>
        <end position="193"/>
    </location>
</feature>
<dbReference type="CDD" id="cd03151">
    <property type="entry name" value="CD81_like_LEL"/>
    <property type="match status" value="1"/>
</dbReference>
<feature type="transmembrane region" description="Helical" evidence="6">
    <location>
        <begin position="127"/>
        <end position="144"/>
    </location>
</feature>